<reference evidence="3" key="1">
    <citation type="journal article" date="2019" name="Int. J. Syst. Evol. Microbiol.">
        <title>The Global Catalogue of Microorganisms (GCM) 10K type strain sequencing project: providing services to taxonomists for standard genome sequencing and annotation.</title>
        <authorList>
            <consortium name="The Broad Institute Genomics Platform"/>
            <consortium name="The Broad Institute Genome Sequencing Center for Infectious Disease"/>
            <person name="Wu L."/>
            <person name="Ma J."/>
        </authorList>
    </citation>
    <scope>NUCLEOTIDE SEQUENCE [LARGE SCALE GENOMIC DNA]</scope>
    <source>
        <strain evidence="3">JCM 31696</strain>
    </source>
</reference>
<organism evidence="2 3">
    <name type="scientific">Actinomadura adrarensis</name>
    <dbReference type="NCBI Taxonomy" id="1819600"/>
    <lineage>
        <taxon>Bacteria</taxon>
        <taxon>Bacillati</taxon>
        <taxon>Actinomycetota</taxon>
        <taxon>Actinomycetes</taxon>
        <taxon>Streptosporangiales</taxon>
        <taxon>Thermomonosporaceae</taxon>
        <taxon>Actinomadura</taxon>
    </lineage>
</organism>
<dbReference type="EMBL" id="JBHTIR010004317">
    <property type="protein sequence ID" value="MFD0856971.1"/>
    <property type="molecule type" value="Genomic_DNA"/>
</dbReference>
<feature type="non-terminal residue" evidence="2">
    <location>
        <position position="71"/>
    </location>
</feature>
<evidence type="ECO:0000256" key="1">
    <source>
        <dbReference type="SAM" id="MobiDB-lite"/>
    </source>
</evidence>
<dbReference type="Proteomes" id="UP001597083">
    <property type="component" value="Unassembled WGS sequence"/>
</dbReference>
<sequence>MASGLCSPKEVKAACGMKPGCGSCTKRLYALMSECRTAGDLVDAMTGGPASPVMDADDLMDAGGLPELAPP</sequence>
<protein>
    <submittedName>
        <fullName evidence="2">Bacterioferritin-associated ferredoxin</fullName>
    </submittedName>
</protein>
<accession>A0ABW3CQY7</accession>
<proteinExistence type="predicted"/>
<feature type="region of interest" description="Disordered" evidence="1">
    <location>
        <begin position="52"/>
        <end position="71"/>
    </location>
</feature>
<dbReference type="Gene3D" id="1.10.10.1100">
    <property type="entry name" value="BFD-like [2Fe-2S]-binding domain"/>
    <property type="match status" value="1"/>
</dbReference>
<comment type="caution">
    <text evidence="2">The sequence shown here is derived from an EMBL/GenBank/DDBJ whole genome shotgun (WGS) entry which is preliminary data.</text>
</comment>
<dbReference type="InterPro" id="IPR041854">
    <property type="entry name" value="BFD-like_2Fe2S-bd_dom_sf"/>
</dbReference>
<gene>
    <name evidence="2" type="ORF">ACFQ07_32370</name>
</gene>
<evidence type="ECO:0000313" key="3">
    <source>
        <dbReference type="Proteomes" id="UP001597083"/>
    </source>
</evidence>
<evidence type="ECO:0000313" key="2">
    <source>
        <dbReference type="EMBL" id="MFD0856971.1"/>
    </source>
</evidence>
<name>A0ABW3CQY7_9ACTN</name>
<keyword evidence="3" id="KW-1185">Reference proteome</keyword>